<dbReference type="SUPFAM" id="SSF52540">
    <property type="entry name" value="P-loop containing nucleoside triphosphate hydrolases"/>
    <property type="match status" value="2"/>
</dbReference>
<comment type="caution">
    <text evidence="4">The sequence shown here is derived from an EMBL/GenBank/DDBJ whole genome shotgun (WGS) entry which is preliminary data.</text>
</comment>
<keyword evidence="2" id="KW-0067">ATP-binding</keyword>
<dbReference type="GO" id="GO:0005524">
    <property type="term" value="F:ATP binding"/>
    <property type="evidence" value="ECO:0007669"/>
    <property type="project" value="UniProtKB-KW"/>
</dbReference>
<dbReference type="GO" id="GO:0016887">
    <property type="term" value="F:ATP hydrolysis activity"/>
    <property type="evidence" value="ECO:0007669"/>
    <property type="project" value="InterPro"/>
</dbReference>
<dbReference type="Gene3D" id="3.40.50.300">
    <property type="entry name" value="P-loop containing nucleotide triphosphate hydrolases"/>
    <property type="match status" value="1"/>
</dbReference>
<dbReference type="PANTHER" id="PTHR23077">
    <property type="entry name" value="AAA-FAMILY ATPASE"/>
    <property type="match status" value="1"/>
</dbReference>
<gene>
    <name evidence="4" type="ORF">KSX_90220</name>
</gene>
<dbReference type="Pfam" id="PF00004">
    <property type="entry name" value="AAA"/>
    <property type="match status" value="1"/>
</dbReference>
<dbReference type="AlphaFoldDB" id="A0A8J3IGR3"/>
<dbReference type="CDD" id="cd19481">
    <property type="entry name" value="RecA-like_protease"/>
    <property type="match status" value="1"/>
</dbReference>
<dbReference type="RefSeq" id="WP_220199814.1">
    <property type="nucleotide sequence ID" value="NZ_BNJF01000009.1"/>
</dbReference>
<evidence type="ECO:0000313" key="5">
    <source>
        <dbReference type="Proteomes" id="UP000612362"/>
    </source>
</evidence>
<evidence type="ECO:0000313" key="4">
    <source>
        <dbReference type="EMBL" id="GHO50859.1"/>
    </source>
</evidence>
<dbReference type="Proteomes" id="UP000612362">
    <property type="component" value="Unassembled WGS sequence"/>
</dbReference>
<dbReference type="InterPro" id="IPR003593">
    <property type="entry name" value="AAA+_ATPase"/>
</dbReference>
<keyword evidence="1" id="KW-0547">Nucleotide-binding</keyword>
<dbReference type="EMBL" id="BNJF01000009">
    <property type="protein sequence ID" value="GHO50859.1"/>
    <property type="molecule type" value="Genomic_DNA"/>
</dbReference>
<dbReference type="Gene3D" id="1.10.8.60">
    <property type="match status" value="1"/>
</dbReference>
<feature type="domain" description="AAA+ ATPase" evidence="3">
    <location>
        <begin position="370"/>
        <end position="507"/>
    </location>
</feature>
<evidence type="ECO:0000259" key="3">
    <source>
        <dbReference type="SMART" id="SM00382"/>
    </source>
</evidence>
<reference evidence="4" key="1">
    <citation type="submission" date="2020-10" db="EMBL/GenBank/DDBJ databases">
        <title>Taxonomic study of unclassified bacteria belonging to the class Ktedonobacteria.</title>
        <authorList>
            <person name="Yabe S."/>
            <person name="Wang C.M."/>
            <person name="Zheng Y."/>
            <person name="Sakai Y."/>
            <person name="Cavaletti L."/>
            <person name="Monciardini P."/>
            <person name="Donadio S."/>
        </authorList>
    </citation>
    <scope>NUCLEOTIDE SEQUENCE</scope>
    <source>
        <strain evidence="4">SOSP1-1</strain>
    </source>
</reference>
<dbReference type="InterPro" id="IPR003959">
    <property type="entry name" value="ATPase_AAA_core"/>
</dbReference>
<dbReference type="PANTHER" id="PTHR23077:SF171">
    <property type="entry name" value="NUCLEAR VALOSIN-CONTAINING PROTEIN-LIKE"/>
    <property type="match status" value="1"/>
</dbReference>
<proteinExistence type="predicted"/>
<evidence type="ECO:0000256" key="1">
    <source>
        <dbReference type="ARBA" id="ARBA00022741"/>
    </source>
</evidence>
<name>A0A8J3IGR3_9CHLR</name>
<evidence type="ECO:0000256" key="2">
    <source>
        <dbReference type="ARBA" id="ARBA00022840"/>
    </source>
</evidence>
<sequence length="639" mass="70854">MDSIHDAASVPAPAPESDLIPTWYHKFREMYISSAGICFLLCGDIHGIAARDVSQLLFLQKSLASKFEIVVYYHRASGICFPLDDVFEGREHGRGSGTSMRARARELLGSAWSLPSDDPYTAALDASGVLSSTDVFQSARTPKQALSLLEHLLRARDLHDPTKDGKERVAVILDCADYLCPPSSKATMSPEALDVLATLQYWGSDPTLMSQGNPVFLLTRRLSDLHEDLRDSDSGYKVIPIDLPDERTRLAYITWYQEHRRQQQLPPLPLVDLTLADIARMTAGIGLHDVEDIFLLGAMEAQEGQGPTGITRELVKSYKDDIITAKYSEIATMLEPLPGGFADLGGMEHVINLTRQNILRPMQEGRTQDVLSRLLLVGPPGTGKTYYVQALAREIGFSALALTMENILDKWVGSSERNLAEFFQFARALAPVLIFLDEADQTELSRRGGSTTGNSTSVNLFSAMLRFAGDPSLRGRVLLVLASNRPDLFDPALLRRMDAIIPVLLADEQGRRRILEKQAQLQGVRMTSDAAQVLVAQTDRYSASDLEALVGESRWQATLRGSSSIERQDAEIACTNLRPVTREMAEWFTLKAIDACNNLRFCPPDYAALWRNRGALQETLKEKEQALSFQAGPRQPRTF</sequence>
<dbReference type="InterPro" id="IPR027417">
    <property type="entry name" value="P-loop_NTPase"/>
</dbReference>
<organism evidence="4 5">
    <name type="scientific">Ktedonospora formicarum</name>
    <dbReference type="NCBI Taxonomy" id="2778364"/>
    <lineage>
        <taxon>Bacteria</taxon>
        <taxon>Bacillati</taxon>
        <taxon>Chloroflexota</taxon>
        <taxon>Ktedonobacteria</taxon>
        <taxon>Ktedonobacterales</taxon>
        <taxon>Ktedonobacteraceae</taxon>
        <taxon>Ktedonospora</taxon>
    </lineage>
</organism>
<dbReference type="SMART" id="SM00382">
    <property type="entry name" value="AAA"/>
    <property type="match status" value="1"/>
</dbReference>
<dbReference type="InterPro" id="IPR050168">
    <property type="entry name" value="AAA_ATPase_domain"/>
</dbReference>
<keyword evidence="5" id="KW-1185">Reference proteome</keyword>
<accession>A0A8J3IGR3</accession>
<protein>
    <recommendedName>
        <fullName evidence="3">AAA+ ATPase domain-containing protein</fullName>
    </recommendedName>
</protein>